<evidence type="ECO:0000313" key="4">
    <source>
        <dbReference type="Proteomes" id="UP000050867"/>
    </source>
</evidence>
<feature type="transmembrane region" description="Helical" evidence="1">
    <location>
        <begin position="149"/>
        <end position="170"/>
    </location>
</feature>
<keyword evidence="1" id="KW-1133">Transmembrane helix</keyword>
<dbReference type="eggNOG" id="COG3448">
    <property type="taxonomic scope" value="Bacteria"/>
</dbReference>
<dbReference type="RefSeq" id="WP_018386757.1">
    <property type="nucleotide sequence ID" value="NZ_LLZU01000010.1"/>
</dbReference>
<feature type="transmembrane region" description="Helical" evidence="1">
    <location>
        <begin position="72"/>
        <end position="92"/>
    </location>
</feature>
<accession>A0A0T6LUV2</accession>
<dbReference type="EMBL" id="LLZU01000010">
    <property type="protein sequence ID" value="KRV49828.1"/>
    <property type="molecule type" value="Genomic_DNA"/>
</dbReference>
<organism evidence="3 4">
    <name type="scientific">Wenjunlia vitaminophila</name>
    <name type="common">Streptomyces vitaminophilus</name>
    <dbReference type="NCBI Taxonomy" id="76728"/>
    <lineage>
        <taxon>Bacteria</taxon>
        <taxon>Bacillati</taxon>
        <taxon>Actinomycetota</taxon>
        <taxon>Actinomycetes</taxon>
        <taxon>Kitasatosporales</taxon>
        <taxon>Streptomycetaceae</taxon>
        <taxon>Wenjunlia</taxon>
    </lineage>
</organism>
<keyword evidence="4" id="KW-1185">Reference proteome</keyword>
<protein>
    <recommendedName>
        <fullName evidence="2">HPP transmembrane region domain-containing protein</fullName>
    </recommendedName>
</protein>
<name>A0A0T6LUV2_WENVI</name>
<dbReference type="AlphaFoldDB" id="A0A0T6LUV2"/>
<evidence type="ECO:0000256" key="1">
    <source>
        <dbReference type="SAM" id="Phobius"/>
    </source>
</evidence>
<dbReference type="OrthoDB" id="4229582at2"/>
<feature type="domain" description="HPP transmembrane region" evidence="2">
    <location>
        <begin position="20"/>
        <end position="170"/>
    </location>
</feature>
<reference evidence="3 4" key="1">
    <citation type="submission" date="2015-10" db="EMBL/GenBank/DDBJ databases">
        <title>Draft genome sequence of pyrrolomycin-producing Streptomyces vitaminophilus.</title>
        <authorList>
            <person name="Graham D.E."/>
            <person name="Mahan K.M."/>
            <person name="Klingeman D.M."/>
            <person name="Hettich R.L."/>
            <person name="Parry R.J."/>
        </authorList>
    </citation>
    <scope>NUCLEOTIDE SEQUENCE [LARGE SCALE GENOMIC DNA]</scope>
    <source>
        <strain evidence="3 4">ATCC 31673</strain>
    </source>
</reference>
<gene>
    <name evidence="3" type="ORF">AQ490_19275</name>
</gene>
<feature type="transmembrane region" description="Helical" evidence="1">
    <location>
        <begin position="21"/>
        <end position="41"/>
    </location>
</feature>
<dbReference type="Pfam" id="PF04982">
    <property type="entry name" value="TM_HPP"/>
    <property type="match status" value="1"/>
</dbReference>
<sequence length="183" mass="18764">MGPERDGRDDGPWPGRAAVAARLFVLSAALLTAVGALGQAIGWTTLTSTLGPTAYLVLVHPDSVTARVRNAVLGHGAALACALACLAGFDLWDHPPVTVSNEAPWPRIGAQSLAVGGTLVLLTLLRAHHPPAAATALLVASGISRPGPPLYGLLVGLVLTVVLAPALARLPPFRSRTAREHAP</sequence>
<evidence type="ECO:0000259" key="2">
    <source>
        <dbReference type="Pfam" id="PF04982"/>
    </source>
</evidence>
<proteinExistence type="predicted"/>
<feature type="transmembrane region" description="Helical" evidence="1">
    <location>
        <begin position="113"/>
        <end position="129"/>
    </location>
</feature>
<dbReference type="InterPro" id="IPR058581">
    <property type="entry name" value="TM_HPP"/>
</dbReference>
<keyword evidence="1" id="KW-0812">Transmembrane</keyword>
<keyword evidence="1" id="KW-0472">Membrane</keyword>
<dbReference type="Proteomes" id="UP000050867">
    <property type="component" value="Unassembled WGS sequence"/>
</dbReference>
<comment type="caution">
    <text evidence="3">The sequence shown here is derived from an EMBL/GenBank/DDBJ whole genome shotgun (WGS) entry which is preliminary data.</text>
</comment>
<evidence type="ECO:0000313" key="3">
    <source>
        <dbReference type="EMBL" id="KRV49828.1"/>
    </source>
</evidence>
<dbReference type="STRING" id="76728.AQ490_19275"/>